<keyword evidence="2" id="KW-1185">Reference proteome</keyword>
<evidence type="ECO:0000313" key="2">
    <source>
        <dbReference type="Proteomes" id="UP000325797"/>
    </source>
</evidence>
<dbReference type="EMBL" id="CP042582">
    <property type="protein sequence ID" value="QEX21020.1"/>
    <property type="molecule type" value="Genomic_DNA"/>
</dbReference>
<evidence type="ECO:0000313" key="1">
    <source>
        <dbReference type="EMBL" id="QEX21020.1"/>
    </source>
</evidence>
<name>A0A5J6MXR1_9PROT</name>
<dbReference type="Proteomes" id="UP000325797">
    <property type="component" value="Chromosome"/>
</dbReference>
<reference evidence="1 2" key="1">
    <citation type="submission" date="2019-08" db="EMBL/GenBank/DDBJ databases">
        <title>Hyperibacter terrae gen. nov., sp. nov. and Hyperibacter viscosus sp. nov., two new members in the family Rhodospirillaceae isolated from the rhizosphere of Hypericum perforatum.</title>
        <authorList>
            <person name="Noviana Z."/>
        </authorList>
    </citation>
    <scope>NUCLEOTIDE SEQUENCE [LARGE SCALE GENOMIC DNA]</scope>
    <source>
        <strain evidence="1 2">R5959</strain>
    </source>
</reference>
<gene>
    <name evidence="1" type="ORF">FRZ61_09400</name>
</gene>
<dbReference type="KEGG" id="hadh:FRZ61_09400"/>
<organism evidence="1 2">
    <name type="scientific">Hypericibacter adhaerens</name>
    <dbReference type="NCBI Taxonomy" id="2602016"/>
    <lineage>
        <taxon>Bacteria</taxon>
        <taxon>Pseudomonadati</taxon>
        <taxon>Pseudomonadota</taxon>
        <taxon>Alphaproteobacteria</taxon>
        <taxon>Rhodospirillales</taxon>
        <taxon>Dongiaceae</taxon>
        <taxon>Hypericibacter</taxon>
    </lineage>
</organism>
<dbReference type="AlphaFoldDB" id="A0A5J6MXR1"/>
<dbReference type="OrthoDB" id="8410617at2"/>
<dbReference type="RefSeq" id="WP_151115249.1">
    <property type="nucleotide sequence ID" value="NZ_CP042582.1"/>
</dbReference>
<protein>
    <submittedName>
        <fullName evidence="1">Uncharacterized protein</fullName>
    </submittedName>
</protein>
<accession>A0A5J6MXR1</accession>
<sequence>MTIFDGIPRTGDDDAPGANWLRRIARLRRLVRIGVTDMTEPAPPPDPTDPGDPSAAALVAALSLRLPQLQSLIASHPQYREGDLLPYLLLAECYRWLTAHVAQVAAHDPEAEAIRQLCGELFSIIFEHDALGAAFAIEMLEAMLAGDELGR</sequence>
<proteinExistence type="predicted"/>